<dbReference type="InterPro" id="IPR004381">
    <property type="entry name" value="Glycerate_kinase"/>
</dbReference>
<evidence type="ECO:0000313" key="7">
    <source>
        <dbReference type="Proteomes" id="UP000263928"/>
    </source>
</evidence>
<dbReference type="EC" id="2.7.1.31" evidence="6"/>
<dbReference type="NCBIfam" id="TIGR00045">
    <property type="entry name" value="glycerate kinase"/>
    <property type="match status" value="1"/>
</dbReference>
<evidence type="ECO:0000313" key="5">
    <source>
        <dbReference type="EMBL" id="RLP08151.1"/>
    </source>
</evidence>
<dbReference type="InterPro" id="IPR018197">
    <property type="entry name" value="Glycerate_kinase_RE-like"/>
</dbReference>
<evidence type="ECO:0000256" key="1">
    <source>
        <dbReference type="ARBA" id="ARBA00006284"/>
    </source>
</evidence>
<dbReference type="Proteomes" id="UP000263928">
    <property type="component" value="Unassembled WGS sequence"/>
</dbReference>
<dbReference type="PANTHER" id="PTHR21599">
    <property type="entry name" value="GLYCERATE KINASE"/>
    <property type="match status" value="1"/>
</dbReference>
<comment type="similarity">
    <text evidence="1 4">Belongs to the glycerate kinase type-1 family.</text>
</comment>
<dbReference type="PANTHER" id="PTHR21599:SF0">
    <property type="entry name" value="GLYCERATE KINASE"/>
    <property type="match status" value="1"/>
</dbReference>
<dbReference type="GO" id="GO:0031388">
    <property type="term" value="P:organic acid phosphorylation"/>
    <property type="evidence" value="ECO:0007669"/>
    <property type="project" value="UniProtKB-UniRule"/>
</dbReference>
<protein>
    <submittedName>
        <fullName evidence="6">Glycerate 3-kinase</fullName>
        <ecNumber evidence="6">2.7.1.31</ecNumber>
    </submittedName>
    <submittedName>
        <fullName evidence="5">Glycerate kinase</fullName>
        <ecNumber evidence="5">2.7.1.-</ecNumber>
    </submittedName>
</protein>
<dbReference type="InterPro" id="IPR018193">
    <property type="entry name" value="Glyc_kinase_flavodox-like_fold"/>
</dbReference>
<sequence length="372" mass="37156">MSRYVLAPDSFKESLTSVEAAEAMAAGVRDADPCAETVLCPLAVDDEGFAQTLAAALGAEPIDVPVHDAMGEPVAGVIHRIGDTVILDAACACGLERVEPARRDVLAADSFGVGELILAALDAGARRLVVALGGSASNDGGAGMMAALGVRFLDTRGEPVETSPTGLARLASLDVSGLDPRLADLEVEAASEISAPLLGAHGASAVFGPQRGAAPQHVALLDTLLTRLSALSGTRGVSISSAPGAGAAGGLGWAVLTFLNGRMRSGAELVIEAGGLHSVLPGATAVLTGEGTVDARSLTSATTAGITAAADGPGVPVVVFAGRILDGARVLLDRGVTELVTITPEDAPLDEALASGGQNLRTAVAAWVRSRS</sequence>
<reference evidence="6" key="1">
    <citation type="submission" date="2018-08" db="EMBL/GenBank/DDBJ databases">
        <authorList>
            <person name="Ferrada E.E."/>
            <person name="Latorre B.A."/>
        </authorList>
    </citation>
    <scope>NUCLEOTIDE SEQUENCE [LARGE SCALE GENOMIC DNA]</scope>
    <source>
        <strain evidence="6">Propionibacterium_australiense1</strain>
    </source>
</reference>
<dbReference type="Gene3D" id="3.40.50.10350">
    <property type="entry name" value="Glycerate kinase, domain 1"/>
    <property type="match status" value="1"/>
</dbReference>
<dbReference type="SUPFAM" id="SSF110738">
    <property type="entry name" value="Glycerate kinase I"/>
    <property type="match status" value="1"/>
</dbReference>
<dbReference type="RefSeq" id="WP_119161432.1">
    <property type="nucleotide sequence ID" value="NZ_LR134442.1"/>
</dbReference>
<dbReference type="EC" id="2.7.1.-" evidence="5"/>
<dbReference type="AlphaFoldDB" id="A0A383S6R1"/>
<evidence type="ECO:0000256" key="4">
    <source>
        <dbReference type="PIRNR" id="PIRNR006078"/>
    </source>
</evidence>
<dbReference type="GO" id="GO:0008887">
    <property type="term" value="F:glycerate kinase activity"/>
    <property type="evidence" value="ECO:0007669"/>
    <property type="project" value="UniProtKB-UniRule"/>
</dbReference>
<organism evidence="6 7">
    <name type="scientific">Propionibacterium australiense</name>
    <dbReference type="NCBI Taxonomy" id="119981"/>
    <lineage>
        <taxon>Bacteria</taxon>
        <taxon>Bacillati</taxon>
        <taxon>Actinomycetota</taxon>
        <taxon>Actinomycetes</taxon>
        <taxon>Propionibacteriales</taxon>
        <taxon>Propionibacteriaceae</taxon>
        <taxon>Propionibacterium</taxon>
    </lineage>
</organism>
<dbReference type="Proteomes" id="UP000279336">
    <property type="component" value="Unassembled WGS sequence"/>
</dbReference>
<evidence type="ECO:0000256" key="3">
    <source>
        <dbReference type="ARBA" id="ARBA00022777"/>
    </source>
</evidence>
<keyword evidence="2 4" id="KW-0808">Transferase</keyword>
<dbReference type="OrthoDB" id="9774290at2"/>
<accession>A0A383S6R1</accession>
<dbReference type="EMBL" id="RCIW01000015">
    <property type="protein sequence ID" value="RLP08151.1"/>
    <property type="molecule type" value="Genomic_DNA"/>
</dbReference>
<evidence type="ECO:0000313" key="6">
    <source>
        <dbReference type="EMBL" id="SYZ33059.1"/>
    </source>
</evidence>
<dbReference type="PIRSF" id="PIRSF006078">
    <property type="entry name" value="GlxK"/>
    <property type="match status" value="1"/>
</dbReference>
<dbReference type="InterPro" id="IPR036129">
    <property type="entry name" value="Glycerate_kinase_sf"/>
</dbReference>
<gene>
    <name evidence="5" type="ORF">D7U36_09775</name>
    <name evidence="6" type="ORF">PROPAUS_0970</name>
</gene>
<dbReference type="Pfam" id="PF02595">
    <property type="entry name" value="Gly_kinase"/>
    <property type="match status" value="1"/>
</dbReference>
<proteinExistence type="inferred from homology"/>
<keyword evidence="7" id="KW-1185">Reference proteome</keyword>
<keyword evidence="3 4" id="KW-0418">Kinase</keyword>
<name>A0A383S6R1_9ACTN</name>
<dbReference type="EMBL" id="UNQJ01000005">
    <property type="protein sequence ID" value="SYZ33059.1"/>
    <property type="molecule type" value="Genomic_DNA"/>
</dbReference>
<reference evidence="5 8" key="3">
    <citation type="submission" date="2018-10" db="EMBL/GenBank/DDBJ databases">
        <title>Propionibacterium australiense Genome Sequencing and Assembly.</title>
        <authorList>
            <person name="Bernier A.-M."/>
            <person name="Bernard K."/>
        </authorList>
    </citation>
    <scope>NUCLEOTIDE SEQUENCE [LARGE SCALE GENOMIC DNA]</scope>
    <source>
        <strain evidence="5 8">NML98A078</strain>
    </source>
</reference>
<evidence type="ECO:0000313" key="8">
    <source>
        <dbReference type="Proteomes" id="UP000279336"/>
    </source>
</evidence>
<evidence type="ECO:0000256" key="2">
    <source>
        <dbReference type="ARBA" id="ARBA00022679"/>
    </source>
</evidence>
<dbReference type="Gene3D" id="3.90.1510.10">
    <property type="entry name" value="Glycerate kinase, domain 2"/>
    <property type="match status" value="1"/>
</dbReference>
<reference evidence="7" key="2">
    <citation type="submission" date="2018-08" db="EMBL/GenBank/DDBJ databases">
        <authorList>
            <person name="Hornung B."/>
        </authorList>
    </citation>
    <scope>NUCLEOTIDE SEQUENCE [LARGE SCALE GENOMIC DNA]</scope>
</reference>